<evidence type="ECO:0000256" key="8">
    <source>
        <dbReference type="ARBA" id="ARBA00023128"/>
    </source>
</evidence>
<keyword evidence="10" id="KW-0408">Iron</keyword>
<reference evidence="12" key="1">
    <citation type="submission" date="2020-05" db="EMBL/GenBank/DDBJ databases">
        <title>Mycena genomes resolve the evolution of fungal bioluminescence.</title>
        <authorList>
            <person name="Tsai I.J."/>
        </authorList>
    </citation>
    <scope>NUCLEOTIDE SEQUENCE</scope>
    <source>
        <strain evidence="12">CCC161011</strain>
    </source>
</reference>
<keyword evidence="5 11" id="KW-0999">Mitochondrion inner membrane</keyword>
<dbReference type="OrthoDB" id="18577at2759"/>
<dbReference type="EMBL" id="JACAZI010000003">
    <property type="protein sequence ID" value="KAF7365506.1"/>
    <property type="molecule type" value="Genomic_DNA"/>
</dbReference>
<evidence type="ECO:0000256" key="1">
    <source>
        <dbReference type="ARBA" id="ARBA00004448"/>
    </source>
</evidence>
<dbReference type="InterPro" id="IPR034804">
    <property type="entry name" value="SQR/QFR_C/D"/>
</dbReference>
<evidence type="ECO:0000256" key="11">
    <source>
        <dbReference type="RuleBase" id="RU364031"/>
    </source>
</evidence>
<comment type="caution">
    <text evidence="12">The sequence shown here is derived from an EMBL/GenBank/DDBJ whole genome shotgun (WGS) entry which is preliminary data.</text>
</comment>
<keyword evidence="12" id="KW-0830">Ubiquinone</keyword>
<protein>
    <recommendedName>
        <fullName evidence="11">Succinate dehydrogenase [ubiquinone] cytochrome b small subunit</fullName>
    </recommendedName>
</protein>
<evidence type="ECO:0000256" key="6">
    <source>
        <dbReference type="ARBA" id="ARBA00022946"/>
    </source>
</evidence>
<feature type="binding site" description="axial binding residue" evidence="10">
    <location>
        <position position="76"/>
    </location>
    <ligand>
        <name>heme b</name>
        <dbReference type="ChEBI" id="CHEBI:60344"/>
        <note>ligand shared with SDHC</note>
    </ligand>
    <ligandPart>
        <name>Fe</name>
        <dbReference type="ChEBI" id="CHEBI:18248"/>
    </ligandPart>
</feature>
<evidence type="ECO:0000256" key="4">
    <source>
        <dbReference type="ARBA" id="ARBA00022692"/>
    </source>
</evidence>
<accession>A0A8H6YVC9</accession>
<evidence type="ECO:0000313" key="13">
    <source>
        <dbReference type="Proteomes" id="UP000620124"/>
    </source>
</evidence>
<dbReference type="GO" id="GO:0046872">
    <property type="term" value="F:metal ion binding"/>
    <property type="evidence" value="ECO:0007669"/>
    <property type="project" value="UniProtKB-KW"/>
</dbReference>
<gene>
    <name evidence="12" type="ORF">MVEN_00423700</name>
</gene>
<evidence type="ECO:0000256" key="5">
    <source>
        <dbReference type="ARBA" id="ARBA00022792"/>
    </source>
</evidence>
<dbReference type="Pfam" id="PF05328">
    <property type="entry name" value="CybS"/>
    <property type="match status" value="1"/>
</dbReference>
<evidence type="ECO:0000256" key="3">
    <source>
        <dbReference type="ARBA" id="ARBA00022448"/>
    </source>
</evidence>
<dbReference type="GO" id="GO:0048039">
    <property type="term" value="F:ubiquinone binding"/>
    <property type="evidence" value="ECO:0007669"/>
    <property type="project" value="TreeGrafter"/>
</dbReference>
<dbReference type="AlphaFoldDB" id="A0A8H6YVC9"/>
<evidence type="ECO:0000313" key="12">
    <source>
        <dbReference type="EMBL" id="KAF7365506.1"/>
    </source>
</evidence>
<dbReference type="GO" id="GO:0006099">
    <property type="term" value="P:tricarboxylic acid cycle"/>
    <property type="evidence" value="ECO:0007669"/>
    <property type="project" value="TreeGrafter"/>
</dbReference>
<keyword evidence="4" id="KW-0812">Transmembrane</keyword>
<keyword evidence="7" id="KW-1133">Transmembrane helix</keyword>
<proteinExistence type="inferred from homology"/>
<dbReference type="InterPro" id="IPR007992">
    <property type="entry name" value="CybS"/>
</dbReference>
<keyword evidence="6 11" id="KW-0809">Transit peptide</keyword>
<name>A0A8H6YVC9_9AGAR</name>
<evidence type="ECO:0000256" key="2">
    <source>
        <dbReference type="ARBA" id="ARBA00007294"/>
    </source>
</evidence>
<dbReference type="Gene3D" id="1.20.1300.10">
    <property type="entry name" value="Fumarate reductase/succinate dehydrogenase, transmembrane subunit"/>
    <property type="match status" value="1"/>
</dbReference>
<evidence type="ECO:0000256" key="10">
    <source>
        <dbReference type="PIRSR" id="PIRSR607992-2"/>
    </source>
</evidence>
<comment type="subcellular location">
    <subcellularLocation>
        <location evidence="1 11">Mitochondrion inner membrane</location>
        <topology evidence="1 11">Multi-pass membrane protein</topology>
    </subcellularLocation>
</comment>
<dbReference type="Proteomes" id="UP000620124">
    <property type="component" value="Unassembled WGS sequence"/>
</dbReference>
<dbReference type="PANTHER" id="PTHR13337:SF2">
    <property type="entry name" value="SUCCINATE DEHYDROGENASE [UBIQUINONE] CYTOCHROME B SMALL SUBUNIT, MITOCHONDRIAL"/>
    <property type="match status" value="1"/>
</dbReference>
<keyword evidence="3" id="KW-0813">Transport</keyword>
<keyword evidence="13" id="KW-1185">Reference proteome</keyword>
<dbReference type="GO" id="GO:0005743">
    <property type="term" value="C:mitochondrial inner membrane"/>
    <property type="evidence" value="ECO:0007669"/>
    <property type="project" value="UniProtKB-SubCell"/>
</dbReference>
<keyword evidence="9 11" id="KW-0472">Membrane</keyword>
<keyword evidence="10" id="KW-0479">Metal-binding</keyword>
<dbReference type="GO" id="GO:0006121">
    <property type="term" value="P:mitochondrial electron transport, succinate to ubiquinone"/>
    <property type="evidence" value="ECO:0007669"/>
    <property type="project" value="TreeGrafter"/>
</dbReference>
<organism evidence="12 13">
    <name type="scientific">Mycena venus</name>
    <dbReference type="NCBI Taxonomy" id="2733690"/>
    <lineage>
        <taxon>Eukaryota</taxon>
        <taxon>Fungi</taxon>
        <taxon>Dikarya</taxon>
        <taxon>Basidiomycota</taxon>
        <taxon>Agaricomycotina</taxon>
        <taxon>Agaricomycetes</taxon>
        <taxon>Agaricomycetidae</taxon>
        <taxon>Agaricales</taxon>
        <taxon>Marasmiineae</taxon>
        <taxon>Mycenaceae</taxon>
        <taxon>Mycena</taxon>
    </lineage>
</organism>
<comment type="similarity">
    <text evidence="2 11">Belongs to the CybS family.</text>
</comment>
<keyword evidence="8 11" id="KW-0496">Mitochondrion</keyword>
<evidence type="ECO:0000256" key="7">
    <source>
        <dbReference type="ARBA" id="ARBA00022989"/>
    </source>
</evidence>
<dbReference type="PANTHER" id="PTHR13337">
    <property type="entry name" value="SUCCINATE DEHYDROGENASE"/>
    <property type="match status" value="1"/>
</dbReference>
<dbReference type="GO" id="GO:0020037">
    <property type="term" value="F:heme binding"/>
    <property type="evidence" value="ECO:0007669"/>
    <property type="project" value="TreeGrafter"/>
</dbReference>
<sequence length="95" mass="10342">MNKSASCRDVLVAVYKGTVNDPTSFPTSSRVHGSHHWSFERLLSASLTPHTGTAFTTSPSVHPVLDGILGVSLVVHSHTNAVDSNRSWHGLYERM</sequence>
<evidence type="ECO:0000256" key="9">
    <source>
        <dbReference type="ARBA" id="ARBA00023136"/>
    </source>
</evidence>